<name>A0A243Q3A8_9ACTN</name>
<protein>
    <submittedName>
        <fullName evidence="2">Uncharacterized protein</fullName>
    </submittedName>
</protein>
<keyword evidence="1" id="KW-0472">Membrane</keyword>
<dbReference type="AlphaFoldDB" id="A0A243Q3A8"/>
<evidence type="ECO:0000313" key="3">
    <source>
        <dbReference type="Proteomes" id="UP000194632"/>
    </source>
</evidence>
<accession>A0A243Q3A8</accession>
<evidence type="ECO:0000256" key="1">
    <source>
        <dbReference type="SAM" id="Phobius"/>
    </source>
</evidence>
<organism evidence="2 3">
    <name type="scientific">Gordonia lacunae</name>
    <dbReference type="NCBI Taxonomy" id="417102"/>
    <lineage>
        <taxon>Bacteria</taxon>
        <taxon>Bacillati</taxon>
        <taxon>Actinomycetota</taxon>
        <taxon>Actinomycetes</taxon>
        <taxon>Mycobacteriales</taxon>
        <taxon>Gordoniaceae</taxon>
        <taxon>Gordonia</taxon>
    </lineage>
</organism>
<sequence length="60" mass="6668">MGSRVTAVLAVVTLVLLAVRMWWPVPVWVVWVAGGLTLGAFVVAVMHRWRRAVELEADLI</sequence>
<keyword evidence="1" id="KW-1133">Transmembrane helix</keyword>
<gene>
    <name evidence="2" type="ORF">CA982_25115</name>
</gene>
<feature type="transmembrane region" description="Helical" evidence="1">
    <location>
        <begin position="28"/>
        <end position="46"/>
    </location>
</feature>
<dbReference type="Proteomes" id="UP000194632">
    <property type="component" value="Unassembled WGS sequence"/>
</dbReference>
<dbReference type="EMBL" id="NGFO01000053">
    <property type="protein sequence ID" value="OUC75749.1"/>
    <property type="molecule type" value="Genomic_DNA"/>
</dbReference>
<keyword evidence="3" id="KW-1185">Reference proteome</keyword>
<reference evidence="2 3" key="1">
    <citation type="submission" date="2017-05" db="EMBL/GenBank/DDBJ databases">
        <title>Biotechnological potential of actinobacteria isolated from South African environments.</title>
        <authorList>
            <person name="Le Roes-Hill M."/>
            <person name="Prins A."/>
            <person name="Durrell K.A."/>
        </authorList>
    </citation>
    <scope>NUCLEOTIDE SEQUENCE [LARGE SCALE GENOMIC DNA]</scope>
    <source>
        <strain evidence="2">BS2</strain>
    </source>
</reference>
<keyword evidence="1" id="KW-0812">Transmembrane</keyword>
<proteinExistence type="predicted"/>
<comment type="caution">
    <text evidence="2">The sequence shown here is derived from an EMBL/GenBank/DDBJ whole genome shotgun (WGS) entry which is preliminary data.</text>
</comment>
<evidence type="ECO:0000313" key="2">
    <source>
        <dbReference type="EMBL" id="OUC75749.1"/>
    </source>
</evidence>